<feature type="region of interest" description="Disordered" evidence="1">
    <location>
        <begin position="38"/>
        <end position="69"/>
    </location>
</feature>
<sequence length="98" mass="9864">MELPEVKPRRAKAWRAWSASTAATAAIWPEVAASDGMGGGGMPGFGGDGGMSGDFGGAPDGAQQQGSTSEAITTGVAIIVLLLGMRLLRSTNGNDSKQ</sequence>
<gene>
    <name evidence="2" type="ORF">PAECIP111892_00233</name>
</gene>
<dbReference type="Proteomes" id="UP000838324">
    <property type="component" value="Unassembled WGS sequence"/>
</dbReference>
<evidence type="ECO:0000313" key="3">
    <source>
        <dbReference type="Proteomes" id="UP000838324"/>
    </source>
</evidence>
<evidence type="ECO:0000313" key="2">
    <source>
        <dbReference type="EMBL" id="CAH1190536.1"/>
    </source>
</evidence>
<feature type="compositionally biased region" description="Gly residues" evidence="1">
    <location>
        <begin position="38"/>
        <end position="59"/>
    </location>
</feature>
<protein>
    <submittedName>
        <fullName evidence="2">Uncharacterized protein</fullName>
    </submittedName>
</protein>
<organism evidence="2 3">
    <name type="scientific">Paenibacillus auburnensis</name>
    <dbReference type="NCBI Taxonomy" id="2905649"/>
    <lineage>
        <taxon>Bacteria</taxon>
        <taxon>Bacillati</taxon>
        <taxon>Bacillota</taxon>
        <taxon>Bacilli</taxon>
        <taxon>Bacillales</taxon>
        <taxon>Paenibacillaceae</taxon>
        <taxon>Paenibacillus</taxon>
    </lineage>
</organism>
<name>A0ABM9BME3_9BACL</name>
<accession>A0ABM9BME3</accession>
<evidence type="ECO:0000256" key="1">
    <source>
        <dbReference type="SAM" id="MobiDB-lite"/>
    </source>
</evidence>
<proteinExistence type="predicted"/>
<reference evidence="2" key="1">
    <citation type="submission" date="2022-01" db="EMBL/GenBank/DDBJ databases">
        <authorList>
            <person name="Criscuolo A."/>
        </authorList>
    </citation>
    <scope>NUCLEOTIDE SEQUENCE</scope>
    <source>
        <strain evidence="2">CIP111892</strain>
    </source>
</reference>
<keyword evidence="3" id="KW-1185">Reference proteome</keyword>
<dbReference type="EMBL" id="CAKMMG010000001">
    <property type="protein sequence ID" value="CAH1190536.1"/>
    <property type="molecule type" value="Genomic_DNA"/>
</dbReference>
<comment type="caution">
    <text evidence="2">The sequence shown here is derived from an EMBL/GenBank/DDBJ whole genome shotgun (WGS) entry which is preliminary data.</text>
</comment>